<evidence type="ECO:0000313" key="3">
    <source>
        <dbReference type="Proteomes" id="UP001595645"/>
    </source>
</evidence>
<dbReference type="RefSeq" id="WP_378237063.1">
    <property type="nucleotide sequence ID" value="NZ_JBHRWK010000005.1"/>
</dbReference>
<evidence type="ECO:0000259" key="1">
    <source>
        <dbReference type="SMART" id="SM00255"/>
    </source>
</evidence>
<keyword evidence="3" id="KW-1185">Reference proteome</keyword>
<organism evidence="2 3">
    <name type="scientific">Amycolatopsis speibonae</name>
    <dbReference type="NCBI Taxonomy" id="1450224"/>
    <lineage>
        <taxon>Bacteria</taxon>
        <taxon>Bacillati</taxon>
        <taxon>Actinomycetota</taxon>
        <taxon>Actinomycetes</taxon>
        <taxon>Pseudonocardiales</taxon>
        <taxon>Pseudonocardiaceae</taxon>
        <taxon>Amycolatopsis</taxon>
    </lineage>
</organism>
<name>A0ABV7NQP5_9PSEU</name>
<dbReference type="Pfam" id="PF13676">
    <property type="entry name" value="TIR_2"/>
    <property type="match status" value="1"/>
</dbReference>
<dbReference type="Gene3D" id="3.40.50.10140">
    <property type="entry name" value="Toll/interleukin-1 receptor homology (TIR) domain"/>
    <property type="match status" value="1"/>
</dbReference>
<dbReference type="InterPro" id="IPR000157">
    <property type="entry name" value="TIR_dom"/>
</dbReference>
<reference evidence="3" key="1">
    <citation type="journal article" date="2019" name="Int. J. Syst. Evol. Microbiol.">
        <title>The Global Catalogue of Microorganisms (GCM) 10K type strain sequencing project: providing services to taxonomists for standard genome sequencing and annotation.</title>
        <authorList>
            <consortium name="The Broad Institute Genomics Platform"/>
            <consortium name="The Broad Institute Genome Sequencing Center for Infectious Disease"/>
            <person name="Wu L."/>
            <person name="Ma J."/>
        </authorList>
    </citation>
    <scope>NUCLEOTIDE SEQUENCE [LARGE SCALE GENOMIC DNA]</scope>
    <source>
        <strain evidence="3">CGMCC 4.7676</strain>
    </source>
</reference>
<dbReference type="Proteomes" id="UP001595645">
    <property type="component" value="Unassembled WGS sequence"/>
</dbReference>
<dbReference type="SMART" id="SM00255">
    <property type="entry name" value="TIR"/>
    <property type="match status" value="1"/>
</dbReference>
<gene>
    <name evidence="2" type="ORF">ACFOSH_03045</name>
</gene>
<feature type="domain" description="TIR" evidence="1">
    <location>
        <begin position="11"/>
        <end position="153"/>
    </location>
</feature>
<keyword evidence="2" id="KW-0675">Receptor</keyword>
<protein>
    <submittedName>
        <fullName evidence="2">Toll/interleukin-1 receptor domain-containing protein</fullName>
    </submittedName>
</protein>
<dbReference type="EMBL" id="JBHRWK010000005">
    <property type="protein sequence ID" value="MFC3448398.1"/>
    <property type="molecule type" value="Genomic_DNA"/>
</dbReference>
<proteinExistence type="predicted"/>
<comment type="caution">
    <text evidence="2">The sequence shown here is derived from an EMBL/GenBank/DDBJ whole genome shotgun (WGS) entry which is preliminary data.</text>
</comment>
<sequence length="357" mass="38884">MTDQDRSAEQQYDVCLSFAGQQRDYAREVAELLEAEGVKVFFDEYKTVDMWGEDTYTHLDEVYNYQSRFCLLFASADFARKVWPNHERRSAQARAIRSAGAYILPIRFDDTKIPGLRETIGYLDARDASPATVVKMLIAKMKRTPVLKTVKGTILVLATENPDLDLDRILEIALTRGRVEVPPELRSRTASRSTAVIPVSERTAAEVLSTVIPALESVAEDRLARLSGTTFRIGVHEGEVPAGNGLRCLDVAATEASVTAAVVDETLAAAPKADCVVVASQRIHDHVLRTGRAGAASYRQVTQPDGSALFLRVPGYAKPPVPGEPKDTAPGKTMNTVFLGQASVHHLGDNNYGGSNG</sequence>
<dbReference type="SUPFAM" id="SSF52200">
    <property type="entry name" value="Toll/Interleukin receptor TIR domain"/>
    <property type="match status" value="1"/>
</dbReference>
<accession>A0ABV7NQP5</accession>
<evidence type="ECO:0000313" key="2">
    <source>
        <dbReference type="EMBL" id="MFC3448398.1"/>
    </source>
</evidence>
<dbReference type="InterPro" id="IPR035897">
    <property type="entry name" value="Toll_tir_struct_dom_sf"/>
</dbReference>